<gene>
    <name evidence="2" type="ORF">QEZ40_005785</name>
</gene>
<proteinExistence type="predicted"/>
<evidence type="ECO:0000313" key="3">
    <source>
        <dbReference type="Proteomes" id="UP001223390"/>
    </source>
</evidence>
<keyword evidence="1" id="KW-0472">Membrane</keyword>
<feature type="transmembrane region" description="Helical" evidence="1">
    <location>
        <begin position="45"/>
        <end position="66"/>
    </location>
</feature>
<evidence type="ECO:0008006" key="4">
    <source>
        <dbReference type="Google" id="ProtNLM"/>
    </source>
</evidence>
<keyword evidence="1" id="KW-0812">Transmembrane</keyword>
<evidence type="ECO:0000313" key="2">
    <source>
        <dbReference type="EMBL" id="MDK9500158.1"/>
    </source>
</evidence>
<organism evidence="2 3">
    <name type="scientific">Streptomyces katrae</name>
    <dbReference type="NCBI Taxonomy" id="68223"/>
    <lineage>
        <taxon>Bacteria</taxon>
        <taxon>Bacillati</taxon>
        <taxon>Actinomycetota</taxon>
        <taxon>Actinomycetes</taxon>
        <taxon>Kitasatosporales</taxon>
        <taxon>Streptomycetaceae</taxon>
        <taxon>Streptomyces</taxon>
    </lineage>
</organism>
<comment type="caution">
    <text evidence="2">The sequence shown here is derived from an EMBL/GenBank/DDBJ whole genome shotgun (WGS) entry which is preliminary data.</text>
</comment>
<feature type="transmembrane region" description="Helical" evidence="1">
    <location>
        <begin position="21"/>
        <end position="39"/>
    </location>
</feature>
<sequence>MTQVVARRVSRQRVGAIADGVFKVLLAAVCIAGAAPLGRLLGTPAWLMVVSGVALLIGGGVGIGYVRSRPMRTYTRLMVAYDSGWVLAALAGLVMARQGSGAGGEVWMGYQTAAPLAFAALLITAAPASTRR</sequence>
<dbReference type="EMBL" id="JASITI010000056">
    <property type="protein sequence ID" value="MDK9500158.1"/>
    <property type="molecule type" value="Genomic_DNA"/>
</dbReference>
<dbReference type="RefSeq" id="WP_285345837.1">
    <property type="nucleotide sequence ID" value="NZ_JASITI010000056.1"/>
</dbReference>
<protein>
    <recommendedName>
        <fullName evidence="4">Integral membrane protein</fullName>
    </recommendedName>
</protein>
<reference evidence="2 3" key="1">
    <citation type="submission" date="2023-05" db="EMBL/GenBank/DDBJ databases">
        <title>Sequencing and Assembly of Streptomyces sp. NP73.</title>
        <authorList>
            <person name="Konwar A.N."/>
            <person name="Saikia K."/>
            <person name="Thakur D."/>
        </authorList>
    </citation>
    <scope>NUCLEOTIDE SEQUENCE [LARGE SCALE GENOMIC DNA]</scope>
    <source>
        <strain evidence="2 3">NP73</strain>
    </source>
</reference>
<keyword evidence="3" id="KW-1185">Reference proteome</keyword>
<keyword evidence="1" id="KW-1133">Transmembrane helix</keyword>
<feature type="transmembrane region" description="Helical" evidence="1">
    <location>
        <begin position="78"/>
        <end position="96"/>
    </location>
</feature>
<evidence type="ECO:0000256" key="1">
    <source>
        <dbReference type="SAM" id="Phobius"/>
    </source>
</evidence>
<accession>A0ABT7H3H6</accession>
<dbReference type="Proteomes" id="UP001223390">
    <property type="component" value="Unassembled WGS sequence"/>
</dbReference>
<name>A0ABT7H3H6_9ACTN</name>
<feature type="transmembrane region" description="Helical" evidence="1">
    <location>
        <begin position="108"/>
        <end position="128"/>
    </location>
</feature>